<dbReference type="KEGG" id="huw:FPZ11_10515"/>
<keyword evidence="9" id="KW-1185">Reference proteome</keyword>
<dbReference type="OrthoDB" id="9784149at2"/>
<dbReference type="InterPro" id="IPR023650">
    <property type="entry name" value="Beta-lactam_class-A_AS"/>
</dbReference>
<dbReference type="InterPro" id="IPR000871">
    <property type="entry name" value="Beta-lactam_class-A"/>
</dbReference>
<dbReference type="Proteomes" id="UP000320216">
    <property type="component" value="Chromosome"/>
</dbReference>
<evidence type="ECO:0000256" key="5">
    <source>
        <dbReference type="RuleBase" id="RU361140"/>
    </source>
</evidence>
<dbReference type="InterPro" id="IPR045155">
    <property type="entry name" value="Beta-lactam_cat"/>
</dbReference>
<evidence type="ECO:0000313" key="9">
    <source>
        <dbReference type="Proteomes" id="UP000320216"/>
    </source>
</evidence>
<reference evidence="8 9" key="1">
    <citation type="submission" date="2019-07" db="EMBL/GenBank/DDBJ databases">
        <title>Full genome sequence of Humibacter sp. WJ7-1.</title>
        <authorList>
            <person name="Im W.-T."/>
        </authorList>
    </citation>
    <scope>NUCLEOTIDE SEQUENCE [LARGE SCALE GENOMIC DNA]</scope>
    <source>
        <strain evidence="8 9">WJ7-1</strain>
    </source>
</reference>
<evidence type="ECO:0000256" key="2">
    <source>
        <dbReference type="ARBA" id="ARBA00012865"/>
    </source>
</evidence>
<dbReference type="GO" id="GO:0046677">
    <property type="term" value="P:response to antibiotic"/>
    <property type="evidence" value="ECO:0007669"/>
    <property type="project" value="UniProtKB-UniRule"/>
</dbReference>
<evidence type="ECO:0000256" key="3">
    <source>
        <dbReference type="ARBA" id="ARBA00022801"/>
    </source>
</evidence>
<name>A0A5B8M9M6_9MICO</name>
<comment type="similarity">
    <text evidence="1 5">Belongs to the class-A beta-lactamase family.</text>
</comment>
<dbReference type="Pfam" id="PF13354">
    <property type="entry name" value="Beta-lactamase2"/>
    <property type="match status" value="1"/>
</dbReference>
<dbReference type="Gene3D" id="3.40.710.10">
    <property type="entry name" value="DD-peptidase/beta-lactamase superfamily"/>
    <property type="match status" value="1"/>
</dbReference>
<keyword evidence="3 5" id="KW-0378">Hydrolase</keyword>
<evidence type="ECO:0000256" key="6">
    <source>
        <dbReference type="SAM" id="SignalP"/>
    </source>
</evidence>
<dbReference type="PRINTS" id="PR00118">
    <property type="entry name" value="BLACTAMASEA"/>
</dbReference>
<evidence type="ECO:0000256" key="1">
    <source>
        <dbReference type="ARBA" id="ARBA00009009"/>
    </source>
</evidence>
<evidence type="ECO:0000313" key="8">
    <source>
        <dbReference type="EMBL" id="QDZ16814.1"/>
    </source>
</evidence>
<dbReference type="PROSITE" id="PS51257">
    <property type="entry name" value="PROKAR_LIPOPROTEIN"/>
    <property type="match status" value="1"/>
</dbReference>
<feature type="chain" id="PRO_5022962008" description="Beta-lactamase" evidence="6">
    <location>
        <begin position="33"/>
        <end position="316"/>
    </location>
</feature>
<sequence>MNTTRARALTAVAVSALVVVLAGGCSSVPNRAAPGTPDVRRTATATPSAPVFDASALSSQLSQIETRFGARVGVDVLDTGAGTTFGYRATERFALDSTSKVLTSGMVLSEADDARLATVIHFGSSELQSYSPITSQHVDTGMTLSALVAAALQYSDNTAANLLYGELGGPAAAQSRLRAWGDTITNLDRVEPDLNSAVPGDVRDTSTPGQMATALKALLIGDRLSAQRRAFLRDTMLANTTGGPYIRAGVPSTWRVADKTGNGGYGSRNDVAVLYPPGASPIVLTVYTTRSTADAASDDGLIATVTRSVVAALDGR</sequence>
<organism evidence="8 9">
    <name type="scientific">Humibacter ginsenosidimutans</name>
    <dbReference type="NCBI Taxonomy" id="2599293"/>
    <lineage>
        <taxon>Bacteria</taxon>
        <taxon>Bacillati</taxon>
        <taxon>Actinomycetota</taxon>
        <taxon>Actinomycetes</taxon>
        <taxon>Micrococcales</taxon>
        <taxon>Microbacteriaceae</taxon>
        <taxon>Humibacter</taxon>
    </lineage>
</organism>
<protein>
    <recommendedName>
        <fullName evidence="2 5">Beta-lactamase</fullName>
        <ecNumber evidence="2 5">3.5.2.6</ecNumber>
    </recommendedName>
</protein>
<comment type="catalytic activity">
    <reaction evidence="5">
        <text>a beta-lactam + H2O = a substituted beta-amino acid</text>
        <dbReference type="Rhea" id="RHEA:20401"/>
        <dbReference type="ChEBI" id="CHEBI:15377"/>
        <dbReference type="ChEBI" id="CHEBI:35627"/>
        <dbReference type="ChEBI" id="CHEBI:140347"/>
        <dbReference type="EC" id="3.5.2.6"/>
    </reaction>
</comment>
<dbReference type="PROSITE" id="PS00146">
    <property type="entry name" value="BETA_LACTAMASE_A"/>
    <property type="match status" value="1"/>
</dbReference>
<dbReference type="PANTHER" id="PTHR35333:SF3">
    <property type="entry name" value="BETA-LACTAMASE-TYPE TRANSPEPTIDASE FOLD CONTAINING PROTEIN"/>
    <property type="match status" value="1"/>
</dbReference>
<proteinExistence type="inferred from homology"/>
<dbReference type="NCBIfam" id="NF033103">
    <property type="entry name" value="bla_class_A"/>
    <property type="match status" value="1"/>
</dbReference>
<dbReference type="InterPro" id="IPR012338">
    <property type="entry name" value="Beta-lactam/transpept-like"/>
</dbReference>
<keyword evidence="6" id="KW-0732">Signal</keyword>
<gene>
    <name evidence="8" type="primary">bla</name>
    <name evidence="8" type="ORF">FPZ11_10515</name>
</gene>
<dbReference type="GO" id="GO:0008800">
    <property type="term" value="F:beta-lactamase activity"/>
    <property type="evidence" value="ECO:0007669"/>
    <property type="project" value="UniProtKB-UniRule"/>
</dbReference>
<dbReference type="EMBL" id="CP042305">
    <property type="protein sequence ID" value="QDZ16814.1"/>
    <property type="molecule type" value="Genomic_DNA"/>
</dbReference>
<feature type="signal peptide" evidence="6">
    <location>
        <begin position="1"/>
        <end position="32"/>
    </location>
</feature>
<feature type="domain" description="Beta-lactamase class A catalytic" evidence="7">
    <location>
        <begin position="76"/>
        <end position="288"/>
    </location>
</feature>
<accession>A0A5B8M9M6</accession>
<evidence type="ECO:0000259" key="7">
    <source>
        <dbReference type="Pfam" id="PF13354"/>
    </source>
</evidence>
<keyword evidence="4 5" id="KW-0046">Antibiotic resistance</keyword>
<dbReference type="EC" id="3.5.2.6" evidence="2 5"/>
<dbReference type="AlphaFoldDB" id="A0A5B8M9M6"/>
<dbReference type="PANTHER" id="PTHR35333">
    <property type="entry name" value="BETA-LACTAMASE"/>
    <property type="match status" value="1"/>
</dbReference>
<dbReference type="GO" id="GO:0030655">
    <property type="term" value="P:beta-lactam antibiotic catabolic process"/>
    <property type="evidence" value="ECO:0007669"/>
    <property type="project" value="InterPro"/>
</dbReference>
<dbReference type="SUPFAM" id="SSF56601">
    <property type="entry name" value="beta-lactamase/transpeptidase-like"/>
    <property type="match status" value="1"/>
</dbReference>
<evidence type="ECO:0000256" key="4">
    <source>
        <dbReference type="ARBA" id="ARBA00023251"/>
    </source>
</evidence>